<evidence type="ECO:0000313" key="2">
    <source>
        <dbReference type="EMBL" id="KRF97685.1"/>
    </source>
</evidence>
<dbReference type="AlphaFoldDB" id="A0A0Q9WP64"/>
<dbReference type="InParanoid" id="A0A0Q9WP64"/>
<protein>
    <recommendedName>
        <fullName evidence="1">BTB domain-containing protein</fullName>
    </recommendedName>
</protein>
<dbReference type="OrthoDB" id="7872163at2759"/>
<dbReference type="SUPFAM" id="SSF54695">
    <property type="entry name" value="POZ domain"/>
    <property type="match status" value="1"/>
</dbReference>
<keyword evidence="3" id="KW-1185">Reference proteome</keyword>
<gene>
    <name evidence="2" type="primary">Dwil\GK27481</name>
    <name evidence="2" type="ORF">Dwil_GK27481</name>
</gene>
<dbReference type="Proteomes" id="UP000007798">
    <property type="component" value="Unassembled WGS sequence"/>
</dbReference>
<accession>A0A0Q9WP64</accession>
<dbReference type="STRING" id="7260.A0A0Q9WP64"/>
<organism evidence="2 3">
    <name type="scientific">Drosophila willistoni</name>
    <name type="common">Fruit fly</name>
    <dbReference type="NCBI Taxonomy" id="7260"/>
    <lineage>
        <taxon>Eukaryota</taxon>
        <taxon>Metazoa</taxon>
        <taxon>Ecdysozoa</taxon>
        <taxon>Arthropoda</taxon>
        <taxon>Hexapoda</taxon>
        <taxon>Insecta</taxon>
        <taxon>Pterygota</taxon>
        <taxon>Neoptera</taxon>
        <taxon>Endopterygota</taxon>
        <taxon>Diptera</taxon>
        <taxon>Brachycera</taxon>
        <taxon>Muscomorpha</taxon>
        <taxon>Ephydroidea</taxon>
        <taxon>Drosophilidae</taxon>
        <taxon>Drosophila</taxon>
        <taxon>Sophophora</taxon>
    </lineage>
</organism>
<evidence type="ECO:0000313" key="3">
    <source>
        <dbReference type="Proteomes" id="UP000007798"/>
    </source>
</evidence>
<sequence>MDKWLAPVYHNLLISKNFADCRIIVEDKTFSCHKVILACASEYFKIQFEKEPESVEFPLKDVRLDVFENFLAYIYTYDADKMATYSFPNLEKLFEFGDRFLLGHNLFKKRLIQLVTDEIHNNPKKFNHGANLFEVMKLPESVFEQYVKSVSKAMSQSERFMMIENYISAHYSPDIRITEESLNAEDEETDVKVEDRSIEKNKEPEMEVDKSNSYQLLINRLLDTIDYTKMTKKDFYEIVGNSCLLTYREKFECSKQLGIENESNNQRCQNCDVVTSSSTADLHGIPIPRKLRKKI</sequence>
<proteinExistence type="predicted"/>
<reference evidence="2 3" key="1">
    <citation type="journal article" date="2007" name="Nature">
        <title>Evolution of genes and genomes on the Drosophila phylogeny.</title>
        <authorList>
            <consortium name="Drosophila 12 Genomes Consortium"/>
            <person name="Clark A.G."/>
            <person name="Eisen M.B."/>
            <person name="Smith D.R."/>
            <person name="Bergman C.M."/>
            <person name="Oliver B."/>
            <person name="Markow T.A."/>
            <person name="Kaufman T.C."/>
            <person name="Kellis M."/>
            <person name="Gelbart W."/>
            <person name="Iyer V.N."/>
            <person name="Pollard D.A."/>
            <person name="Sackton T.B."/>
            <person name="Larracuente A.M."/>
            <person name="Singh N.D."/>
            <person name="Abad J.P."/>
            <person name="Abt D.N."/>
            <person name="Adryan B."/>
            <person name="Aguade M."/>
            <person name="Akashi H."/>
            <person name="Anderson W.W."/>
            <person name="Aquadro C.F."/>
            <person name="Ardell D.H."/>
            <person name="Arguello R."/>
            <person name="Artieri C.G."/>
            <person name="Barbash D.A."/>
            <person name="Barker D."/>
            <person name="Barsanti P."/>
            <person name="Batterham P."/>
            <person name="Batzoglou S."/>
            <person name="Begun D."/>
            <person name="Bhutkar A."/>
            <person name="Blanco E."/>
            <person name="Bosak S.A."/>
            <person name="Bradley R.K."/>
            <person name="Brand A.D."/>
            <person name="Brent M.R."/>
            <person name="Brooks A.N."/>
            <person name="Brown R.H."/>
            <person name="Butlin R.K."/>
            <person name="Caggese C."/>
            <person name="Calvi B.R."/>
            <person name="Bernardo de Carvalho A."/>
            <person name="Caspi A."/>
            <person name="Castrezana S."/>
            <person name="Celniker S.E."/>
            <person name="Chang J.L."/>
            <person name="Chapple C."/>
            <person name="Chatterji S."/>
            <person name="Chinwalla A."/>
            <person name="Civetta A."/>
            <person name="Clifton S.W."/>
            <person name="Comeron J.M."/>
            <person name="Costello J.C."/>
            <person name="Coyne J.A."/>
            <person name="Daub J."/>
            <person name="David R.G."/>
            <person name="Delcher A.L."/>
            <person name="Delehaunty K."/>
            <person name="Do C.B."/>
            <person name="Ebling H."/>
            <person name="Edwards K."/>
            <person name="Eickbush T."/>
            <person name="Evans J.D."/>
            <person name="Filipski A."/>
            <person name="Findeiss S."/>
            <person name="Freyhult E."/>
            <person name="Fulton L."/>
            <person name="Fulton R."/>
            <person name="Garcia A.C."/>
            <person name="Gardiner A."/>
            <person name="Garfield D.A."/>
            <person name="Garvin B.E."/>
            <person name="Gibson G."/>
            <person name="Gilbert D."/>
            <person name="Gnerre S."/>
            <person name="Godfrey J."/>
            <person name="Good R."/>
            <person name="Gotea V."/>
            <person name="Gravely B."/>
            <person name="Greenberg A.J."/>
            <person name="Griffiths-Jones S."/>
            <person name="Gross S."/>
            <person name="Guigo R."/>
            <person name="Gustafson E.A."/>
            <person name="Haerty W."/>
            <person name="Hahn M.W."/>
            <person name="Halligan D.L."/>
            <person name="Halpern A.L."/>
            <person name="Halter G.M."/>
            <person name="Han M.V."/>
            <person name="Heger A."/>
            <person name="Hillier L."/>
            <person name="Hinrichs A.S."/>
            <person name="Holmes I."/>
            <person name="Hoskins R.A."/>
            <person name="Hubisz M.J."/>
            <person name="Hultmark D."/>
            <person name="Huntley M.A."/>
            <person name="Jaffe D.B."/>
            <person name="Jagadeeshan S."/>
            <person name="Jeck W.R."/>
            <person name="Johnson J."/>
            <person name="Jones C.D."/>
            <person name="Jordan W.C."/>
            <person name="Karpen G.H."/>
            <person name="Kataoka E."/>
            <person name="Keightley P.D."/>
            <person name="Kheradpour P."/>
            <person name="Kirkness E.F."/>
            <person name="Koerich L.B."/>
            <person name="Kristiansen K."/>
            <person name="Kudrna D."/>
            <person name="Kulathinal R.J."/>
            <person name="Kumar S."/>
            <person name="Kwok R."/>
            <person name="Lander E."/>
            <person name="Langley C.H."/>
            <person name="Lapoint R."/>
            <person name="Lazzaro B.P."/>
            <person name="Lee S.J."/>
            <person name="Levesque L."/>
            <person name="Li R."/>
            <person name="Lin C.F."/>
            <person name="Lin M.F."/>
            <person name="Lindblad-Toh K."/>
            <person name="Llopart A."/>
            <person name="Long M."/>
            <person name="Low L."/>
            <person name="Lozovsky E."/>
            <person name="Lu J."/>
            <person name="Luo M."/>
            <person name="Machado C.A."/>
            <person name="Makalowski W."/>
            <person name="Marzo M."/>
            <person name="Matsuda M."/>
            <person name="Matzkin L."/>
            <person name="McAllister B."/>
            <person name="McBride C.S."/>
            <person name="McKernan B."/>
            <person name="McKernan K."/>
            <person name="Mendez-Lago M."/>
            <person name="Minx P."/>
            <person name="Mollenhauer M.U."/>
            <person name="Montooth K."/>
            <person name="Mount S.M."/>
            <person name="Mu X."/>
            <person name="Myers E."/>
            <person name="Negre B."/>
            <person name="Newfeld S."/>
            <person name="Nielsen R."/>
            <person name="Noor M.A."/>
            <person name="O'Grady P."/>
            <person name="Pachter L."/>
            <person name="Papaceit M."/>
            <person name="Parisi M.J."/>
            <person name="Parisi M."/>
            <person name="Parts L."/>
            <person name="Pedersen J.S."/>
            <person name="Pesole G."/>
            <person name="Phillippy A.M."/>
            <person name="Ponting C.P."/>
            <person name="Pop M."/>
            <person name="Porcelli D."/>
            <person name="Powell J.R."/>
            <person name="Prohaska S."/>
            <person name="Pruitt K."/>
            <person name="Puig M."/>
            <person name="Quesneville H."/>
            <person name="Ram K.R."/>
            <person name="Rand D."/>
            <person name="Rasmussen M.D."/>
            <person name="Reed L.K."/>
            <person name="Reenan R."/>
            <person name="Reily A."/>
            <person name="Remington K.A."/>
            <person name="Rieger T.T."/>
            <person name="Ritchie M.G."/>
            <person name="Robin C."/>
            <person name="Rogers Y.H."/>
            <person name="Rohde C."/>
            <person name="Rozas J."/>
            <person name="Rubenfield M.J."/>
            <person name="Ruiz A."/>
            <person name="Russo S."/>
            <person name="Salzberg S.L."/>
            <person name="Sanchez-Gracia A."/>
            <person name="Saranga D.J."/>
            <person name="Sato H."/>
            <person name="Schaeffer S.W."/>
            <person name="Schatz M.C."/>
            <person name="Schlenke T."/>
            <person name="Schwartz R."/>
            <person name="Segarra C."/>
            <person name="Singh R.S."/>
            <person name="Sirot L."/>
            <person name="Sirota M."/>
            <person name="Sisneros N.B."/>
            <person name="Smith C.D."/>
            <person name="Smith T.F."/>
            <person name="Spieth J."/>
            <person name="Stage D.E."/>
            <person name="Stark A."/>
            <person name="Stephan W."/>
            <person name="Strausberg R.L."/>
            <person name="Strempel S."/>
            <person name="Sturgill D."/>
            <person name="Sutton G."/>
            <person name="Sutton G.G."/>
            <person name="Tao W."/>
            <person name="Teichmann S."/>
            <person name="Tobari Y.N."/>
            <person name="Tomimura Y."/>
            <person name="Tsolas J.M."/>
            <person name="Valente V.L."/>
            <person name="Venter E."/>
            <person name="Venter J.C."/>
            <person name="Vicario S."/>
            <person name="Vieira F.G."/>
            <person name="Vilella A.J."/>
            <person name="Villasante A."/>
            <person name="Walenz B."/>
            <person name="Wang J."/>
            <person name="Wasserman M."/>
            <person name="Watts T."/>
            <person name="Wilson D."/>
            <person name="Wilson R.K."/>
            <person name="Wing R.A."/>
            <person name="Wolfner M.F."/>
            <person name="Wong A."/>
            <person name="Wong G.K."/>
            <person name="Wu C.I."/>
            <person name="Wu G."/>
            <person name="Yamamoto D."/>
            <person name="Yang H.P."/>
            <person name="Yang S.P."/>
            <person name="Yorke J.A."/>
            <person name="Yoshida K."/>
            <person name="Zdobnov E."/>
            <person name="Zhang P."/>
            <person name="Zhang Y."/>
            <person name="Zimin A.V."/>
            <person name="Baldwin J."/>
            <person name="Abdouelleil A."/>
            <person name="Abdulkadir J."/>
            <person name="Abebe A."/>
            <person name="Abera B."/>
            <person name="Abreu J."/>
            <person name="Acer S.C."/>
            <person name="Aftuck L."/>
            <person name="Alexander A."/>
            <person name="An P."/>
            <person name="Anderson E."/>
            <person name="Anderson S."/>
            <person name="Arachi H."/>
            <person name="Azer M."/>
            <person name="Bachantsang P."/>
            <person name="Barry A."/>
            <person name="Bayul T."/>
            <person name="Berlin A."/>
            <person name="Bessette D."/>
            <person name="Bloom T."/>
            <person name="Blye J."/>
            <person name="Boguslavskiy L."/>
            <person name="Bonnet C."/>
            <person name="Boukhgalter B."/>
            <person name="Bourzgui I."/>
            <person name="Brown A."/>
            <person name="Cahill P."/>
            <person name="Channer S."/>
            <person name="Cheshatsang Y."/>
            <person name="Chuda L."/>
            <person name="Citroen M."/>
            <person name="Collymore A."/>
            <person name="Cooke P."/>
            <person name="Costello M."/>
            <person name="D'Aco K."/>
            <person name="Daza R."/>
            <person name="De Haan G."/>
            <person name="DeGray S."/>
            <person name="DeMaso C."/>
            <person name="Dhargay N."/>
            <person name="Dooley K."/>
            <person name="Dooley E."/>
            <person name="Doricent M."/>
            <person name="Dorje P."/>
            <person name="Dorjee K."/>
            <person name="Dupes A."/>
            <person name="Elong R."/>
            <person name="Falk J."/>
            <person name="Farina A."/>
            <person name="Faro S."/>
            <person name="Ferguson D."/>
            <person name="Fisher S."/>
            <person name="Foley C.D."/>
            <person name="Franke A."/>
            <person name="Friedrich D."/>
            <person name="Gadbois L."/>
            <person name="Gearin G."/>
            <person name="Gearin C.R."/>
            <person name="Giannoukos G."/>
            <person name="Goode T."/>
            <person name="Graham J."/>
            <person name="Grandbois E."/>
            <person name="Grewal S."/>
            <person name="Gyaltsen K."/>
            <person name="Hafez N."/>
            <person name="Hagos B."/>
            <person name="Hall J."/>
            <person name="Henson C."/>
            <person name="Hollinger A."/>
            <person name="Honan T."/>
            <person name="Huard M.D."/>
            <person name="Hughes L."/>
            <person name="Hurhula B."/>
            <person name="Husby M.E."/>
            <person name="Kamat A."/>
            <person name="Kanga B."/>
            <person name="Kashin S."/>
            <person name="Khazanovich D."/>
            <person name="Kisner P."/>
            <person name="Lance K."/>
            <person name="Lara M."/>
            <person name="Lee W."/>
            <person name="Lennon N."/>
            <person name="Letendre F."/>
            <person name="LeVine R."/>
            <person name="Lipovsky A."/>
            <person name="Liu X."/>
            <person name="Liu J."/>
            <person name="Liu S."/>
            <person name="Lokyitsang T."/>
            <person name="Lokyitsang Y."/>
            <person name="Lubonja R."/>
            <person name="Lui A."/>
            <person name="MacDonald P."/>
            <person name="Magnisalis V."/>
            <person name="Maru K."/>
            <person name="Matthews C."/>
            <person name="McCusker W."/>
            <person name="McDonough S."/>
            <person name="Mehta T."/>
            <person name="Meldrim J."/>
            <person name="Meneus L."/>
            <person name="Mihai O."/>
            <person name="Mihalev A."/>
            <person name="Mihova T."/>
            <person name="Mittelman R."/>
            <person name="Mlenga V."/>
            <person name="Montmayeur A."/>
            <person name="Mulrain L."/>
            <person name="Navidi A."/>
            <person name="Naylor J."/>
            <person name="Negash T."/>
            <person name="Nguyen T."/>
            <person name="Nguyen N."/>
            <person name="Nicol R."/>
            <person name="Norbu C."/>
            <person name="Norbu N."/>
            <person name="Novod N."/>
            <person name="O'Neill B."/>
            <person name="Osman S."/>
            <person name="Markiewicz E."/>
            <person name="Oyono O.L."/>
            <person name="Patti C."/>
            <person name="Phunkhang P."/>
            <person name="Pierre F."/>
            <person name="Priest M."/>
            <person name="Raghuraman S."/>
            <person name="Rege F."/>
            <person name="Reyes R."/>
            <person name="Rise C."/>
            <person name="Rogov P."/>
            <person name="Ross K."/>
            <person name="Ryan E."/>
            <person name="Settipalli S."/>
            <person name="Shea T."/>
            <person name="Sherpa N."/>
            <person name="Shi L."/>
            <person name="Shih D."/>
            <person name="Sparrow T."/>
            <person name="Spaulding J."/>
            <person name="Stalker J."/>
            <person name="Stange-Thomann N."/>
            <person name="Stavropoulos S."/>
            <person name="Stone C."/>
            <person name="Strader C."/>
            <person name="Tesfaye S."/>
            <person name="Thomson T."/>
            <person name="Thoulutsang Y."/>
            <person name="Thoulutsang D."/>
            <person name="Topham K."/>
            <person name="Topping I."/>
            <person name="Tsamla T."/>
            <person name="Vassiliev H."/>
            <person name="Vo A."/>
            <person name="Wangchuk T."/>
            <person name="Wangdi T."/>
            <person name="Weiand M."/>
            <person name="Wilkinson J."/>
            <person name="Wilson A."/>
            <person name="Yadav S."/>
            <person name="Young G."/>
            <person name="Yu Q."/>
            <person name="Zembek L."/>
            <person name="Zhong D."/>
            <person name="Zimmer A."/>
            <person name="Zwirko Z."/>
            <person name="Jaffe D.B."/>
            <person name="Alvarez P."/>
            <person name="Brockman W."/>
            <person name="Butler J."/>
            <person name="Chin C."/>
            <person name="Gnerre S."/>
            <person name="Grabherr M."/>
            <person name="Kleber M."/>
            <person name="Mauceli E."/>
            <person name="MacCallum I."/>
        </authorList>
    </citation>
    <scope>NUCLEOTIDE SEQUENCE [LARGE SCALE GENOMIC DNA]</scope>
    <source>
        <strain evidence="3">Tucson 14030-0811.24</strain>
    </source>
</reference>
<dbReference type="EMBL" id="CH963847">
    <property type="protein sequence ID" value="KRF97685.1"/>
    <property type="molecule type" value="Genomic_DNA"/>
</dbReference>
<dbReference type="Pfam" id="PF00651">
    <property type="entry name" value="BTB"/>
    <property type="match status" value="1"/>
</dbReference>
<dbReference type="CDD" id="cd18186">
    <property type="entry name" value="BTB_POZ_ZBTB_KLHL-like"/>
    <property type="match status" value="1"/>
</dbReference>
<feature type="domain" description="BTB" evidence="1">
    <location>
        <begin position="19"/>
        <end position="76"/>
    </location>
</feature>
<dbReference type="SMART" id="SM00225">
    <property type="entry name" value="BTB"/>
    <property type="match status" value="1"/>
</dbReference>
<name>A0A0Q9WP64_DROWI</name>
<dbReference type="InterPro" id="IPR000210">
    <property type="entry name" value="BTB/POZ_dom"/>
</dbReference>
<dbReference type="PANTHER" id="PTHR24413">
    <property type="entry name" value="SPECKLE-TYPE POZ PROTEIN"/>
    <property type="match status" value="1"/>
</dbReference>
<dbReference type="Gene3D" id="3.30.710.10">
    <property type="entry name" value="Potassium Channel Kv1.1, Chain A"/>
    <property type="match status" value="1"/>
</dbReference>
<dbReference type="InterPro" id="IPR011333">
    <property type="entry name" value="SKP1/BTB/POZ_sf"/>
</dbReference>
<evidence type="ECO:0000259" key="1">
    <source>
        <dbReference type="PROSITE" id="PS50097"/>
    </source>
</evidence>
<dbReference type="PROSITE" id="PS50097">
    <property type="entry name" value="BTB"/>
    <property type="match status" value="1"/>
</dbReference>